<evidence type="ECO:0000313" key="3">
    <source>
        <dbReference type="EMBL" id="EAR60149.1"/>
    </source>
</evidence>
<accession>A0A7U8C2R2</accession>
<dbReference type="SMART" id="SM00116">
    <property type="entry name" value="CBS"/>
    <property type="match status" value="2"/>
</dbReference>
<dbReference type="EMBL" id="AAOW01000023">
    <property type="protein sequence ID" value="EAR60149.1"/>
    <property type="molecule type" value="Genomic_DNA"/>
</dbReference>
<dbReference type="RefSeq" id="WP_007019436.1">
    <property type="nucleotide sequence ID" value="NZ_CH724125.1"/>
</dbReference>
<evidence type="ECO:0000256" key="1">
    <source>
        <dbReference type="PROSITE-ProRule" id="PRU00703"/>
    </source>
</evidence>
<comment type="caution">
    <text evidence="3">The sequence shown here is derived from an EMBL/GenBank/DDBJ whole genome shotgun (WGS) entry which is preliminary data.</text>
</comment>
<reference evidence="3 4" key="1">
    <citation type="submission" date="2006-02" db="EMBL/GenBank/DDBJ databases">
        <authorList>
            <person name="Pinhassi J."/>
            <person name="Pedros-Alio C."/>
            <person name="Ferriera S."/>
            <person name="Johnson J."/>
            <person name="Kravitz S."/>
            <person name="Halpern A."/>
            <person name="Remington K."/>
            <person name="Beeson K."/>
            <person name="Tran B."/>
            <person name="Rogers Y.-H."/>
            <person name="Friedman R."/>
            <person name="Venter J.C."/>
        </authorList>
    </citation>
    <scope>NUCLEOTIDE SEQUENCE [LARGE SCALE GENOMIC DNA]</scope>
    <source>
        <strain evidence="3 4">MED92</strain>
    </source>
</reference>
<gene>
    <name evidence="3" type="ORF">MED92_08837</name>
</gene>
<dbReference type="AlphaFoldDB" id="A0A7U8C2R2"/>
<sequence>MLQEFRQIRLQDAVDVDYILSPESSGVPANLYSPALDVFTDFTKVKPVTVPESMPVTEALEYMMMQHVRLLFVLDNHDNFSGIVTATDVSGRKVMSFMQRDGVSRDQVQVRHVMLSKLNIRALRYSQLEESRVGDVMQTLRTSGDQHVLVVDESTAGVMRVRGVISSSDISRRLKISFDVMYEAKSFADIEAIITQGGEL</sequence>
<keyword evidence="1" id="KW-0129">CBS domain</keyword>
<feature type="domain" description="CBS" evidence="2">
    <location>
        <begin position="42"/>
        <end position="102"/>
    </location>
</feature>
<dbReference type="Pfam" id="PF00571">
    <property type="entry name" value="CBS"/>
    <property type="match status" value="1"/>
</dbReference>
<proteinExistence type="predicted"/>
<dbReference type="OrthoDB" id="6181416at2"/>
<dbReference type="PROSITE" id="PS51371">
    <property type="entry name" value="CBS"/>
    <property type="match status" value="2"/>
</dbReference>
<dbReference type="SUPFAM" id="SSF54631">
    <property type="entry name" value="CBS-domain pair"/>
    <property type="match status" value="1"/>
</dbReference>
<protein>
    <recommendedName>
        <fullName evidence="2">CBS domain-containing protein</fullName>
    </recommendedName>
</protein>
<organism evidence="3 4">
    <name type="scientific">Neptuniibacter caesariensis</name>
    <dbReference type="NCBI Taxonomy" id="207954"/>
    <lineage>
        <taxon>Bacteria</taxon>
        <taxon>Pseudomonadati</taxon>
        <taxon>Pseudomonadota</taxon>
        <taxon>Gammaproteobacteria</taxon>
        <taxon>Oceanospirillales</taxon>
        <taxon>Oceanospirillaceae</taxon>
        <taxon>Neptuniibacter</taxon>
    </lineage>
</organism>
<keyword evidence="4" id="KW-1185">Reference proteome</keyword>
<evidence type="ECO:0000259" key="2">
    <source>
        <dbReference type="PROSITE" id="PS51371"/>
    </source>
</evidence>
<dbReference type="InterPro" id="IPR046342">
    <property type="entry name" value="CBS_dom_sf"/>
</dbReference>
<evidence type="ECO:0000313" key="4">
    <source>
        <dbReference type="Proteomes" id="UP000002171"/>
    </source>
</evidence>
<feature type="domain" description="CBS" evidence="2">
    <location>
        <begin position="114"/>
        <end position="180"/>
    </location>
</feature>
<dbReference type="Gene3D" id="3.10.580.10">
    <property type="entry name" value="CBS-domain"/>
    <property type="match status" value="1"/>
</dbReference>
<name>A0A7U8C2R2_NEPCE</name>
<dbReference type="CDD" id="cd04640">
    <property type="entry name" value="CBS_pair_proteobact"/>
    <property type="match status" value="1"/>
</dbReference>
<dbReference type="Proteomes" id="UP000002171">
    <property type="component" value="Unassembled WGS sequence"/>
</dbReference>
<dbReference type="InterPro" id="IPR000644">
    <property type="entry name" value="CBS_dom"/>
</dbReference>